<proteinExistence type="predicted"/>
<sequence>MTGTHMMLHEIIEEHGERIGHIRKYYPYFKLAETSFAQYKDGKFNQLDMGYILLAVLRFFIEENNFKEKEVFYSEYETFVTALLRRDFACYLEEEENKELVSYIFDKITNEGKPFRYVYFDPSDRKQKTIRMRLIKSSIQNGVVRYSITSEAVEFYLDTKEIKEESTISVEQLLLEKLINSQNFRQGAEVVRRINNEVSRLQNRKNEVLRILSQDVFAGVRAYEEFLDTGMRWFEEEQHLFRKNSELIHRALERAAQDEASGEYNSQYYRAMDDIYALELELKKAVQKHSELLSACTQLQKQADERILKARVQSLRSSFDFRQAVFRMMERDRADLLGELVRPLANLKIRKSFYLPNLDNLLTYRPDQQETGEKIGEQVEEEYIYEDEAIEQRIHDNFEILLTELFRWIQQKTVFTLKEWNGYLEEKYTKRIFRNGDYYTFLVHICLKEEYQVREVRKNPDTFFEEMMNAFLARGEDNLYEDLAFAVRKDSGTSLQILGLFEVTNLIFERRDNDGQP</sequence>
<organism evidence="1 2">
    <name type="scientific">Diplocloster modestus</name>
    <dbReference type="NCBI Taxonomy" id="2850322"/>
    <lineage>
        <taxon>Bacteria</taxon>
        <taxon>Bacillati</taxon>
        <taxon>Bacillota</taxon>
        <taxon>Clostridia</taxon>
        <taxon>Lachnospirales</taxon>
        <taxon>Lachnospiraceae</taxon>
        <taxon>Diplocloster</taxon>
    </lineage>
</organism>
<gene>
    <name evidence="1" type="ORF">KTH90_16620</name>
</gene>
<evidence type="ECO:0008006" key="3">
    <source>
        <dbReference type="Google" id="ProtNLM"/>
    </source>
</evidence>
<reference evidence="1 2" key="1">
    <citation type="submission" date="2021-06" db="EMBL/GenBank/DDBJ databases">
        <title>Description of novel taxa of the family Lachnospiraceae.</title>
        <authorList>
            <person name="Chaplin A.V."/>
            <person name="Sokolova S.R."/>
            <person name="Pikina A.P."/>
            <person name="Korzhanova M."/>
            <person name="Belova V."/>
            <person name="Korostin D."/>
            <person name="Efimov B.A."/>
        </authorList>
    </citation>
    <scope>NUCLEOTIDE SEQUENCE [LARGE SCALE GENOMIC DNA]</scope>
    <source>
        <strain evidence="1 2">ASD4241</strain>
    </source>
</reference>
<comment type="caution">
    <text evidence="1">The sequence shown here is derived from an EMBL/GenBank/DDBJ whole genome shotgun (WGS) entry which is preliminary data.</text>
</comment>
<dbReference type="EMBL" id="JAHQCX010000012">
    <property type="protein sequence ID" value="MBU9727635.1"/>
    <property type="molecule type" value="Genomic_DNA"/>
</dbReference>
<evidence type="ECO:0000313" key="1">
    <source>
        <dbReference type="EMBL" id="MBU9727635.1"/>
    </source>
</evidence>
<dbReference type="RefSeq" id="WP_158351430.1">
    <property type="nucleotide sequence ID" value="NZ_JAHQCX010000012.1"/>
</dbReference>
<protein>
    <recommendedName>
        <fullName evidence="3">Replicative DNA helicase</fullName>
    </recommendedName>
</protein>
<evidence type="ECO:0000313" key="2">
    <source>
        <dbReference type="Proteomes" id="UP001314681"/>
    </source>
</evidence>
<dbReference type="Proteomes" id="UP001314681">
    <property type="component" value="Unassembled WGS sequence"/>
</dbReference>
<accession>A0ABS6KAW1</accession>
<keyword evidence="2" id="KW-1185">Reference proteome</keyword>
<name>A0ABS6KAW1_9FIRM</name>